<dbReference type="Proteomes" id="UP000006512">
    <property type="component" value="Unassembled WGS sequence"/>
</dbReference>
<dbReference type="HOGENOM" id="CLU_884682_0_0_5"/>
<dbReference type="eggNOG" id="ENOG5033GD6">
    <property type="taxonomic scope" value="Bacteria"/>
</dbReference>
<dbReference type="RefSeq" id="WP_006274095.1">
    <property type="nucleotide sequence ID" value="NZ_GL883079.1"/>
</dbReference>
<proteinExistence type="predicted"/>
<reference evidence="3" key="1">
    <citation type="submission" date="2011-03" db="EMBL/GenBank/DDBJ databases">
        <title>Draft genome sequence of Brevundimonas diminuta.</title>
        <authorList>
            <person name="Brown P.J.B."/>
            <person name="Buechlein A."/>
            <person name="Hemmerich C."/>
            <person name="Brun Y.V."/>
        </authorList>
    </citation>
    <scope>NUCLEOTIDE SEQUENCE [LARGE SCALE GENOMIC DNA]</scope>
    <source>
        <strain evidence="3">C19</strain>
    </source>
</reference>
<feature type="region of interest" description="Disordered" evidence="1">
    <location>
        <begin position="125"/>
        <end position="145"/>
    </location>
</feature>
<keyword evidence="3" id="KW-1185">Reference proteome</keyword>
<dbReference type="AlphaFoldDB" id="F4QQ08"/>
<protein>
    <submittedName>
        <fullName evidence="2">Uncharacterized protein</fullName>
    </submittedName>
</protein>
<evidence type="ECO:0000313" key="2">
    <source>
        <dbReference type="EMBL" id="EGF90295.1"/>
    </source>
</evidence>
<accession>F4QQ08</accession>
<name>F4QQ08_9CAUL</name>
<sequence length="314" mass="33534">MSKPDKSALARIVLIAATGAVVLGGGVAFLSASAQEKAIEDTPDQPLAYQAYKADTVQGADAAVAAPTTAQPLNRAIFAQSSSSQASSSQATIARAPFRGDIVAGKSVLLRKPMAPAKVDWSAAMKQNERMETQQKTARTARPSLKARLSRPDLDKTRLPVILPREGGVVDTAKAKMVSFGDAYAINMPQPDRNGVQVTVYGNRTFVASDSGTVSKRPFARLAGVAEDVRIGQMEDGWTATFTRYGVVYSIDVSCDSINTPDCKTDDYIRNVIAQMDDVTMGSEAQKEAGVQIKEDSNWLNQVSKTISNITKGN</sequence>
<evidence type="ECO:0000313" key="3">
    <source>
        <dbReference type="Proteomes" id="UP000006512"/>
    </source>
</evidence>
<dbReference type="EMBL" id="GL883079">
    <property type="protein sequence ID" value="EGF90295.1"/>
    <property type="molecule type" value="Genomic_DNA"/>
</dbReference>
<organism evidence="2 3">
    <name type="scientific">Asticcacaulis biprosthecium C19</name>
    <dbReference type="NCBI Taxonomy" id="715226"/>
    <lineage>
        <taxon>Bacteria</taxon>
        <taxon>Pseudomonadati</taxon>
        <taxon>Pseudomonadota</taxon>
        <taxon>Alphaproteobacteria</taxon>
        <taxon>Caulobacterales</taxon>
        <taxon>Caulobacteraceae</taxon>
        <taxon>Asticcacaulis</taxon>
    </lineage>
</organism>
<dbReference type="OrthoDB" id="7171185at2"/>
<evidence type="ECO:0000256" key="1">
    <source>
        <dbReference type="SAM" id="MobiDB-lite"/>
    </source>
</evidence>
<gene>
    <name evidence="2" type="ORF">ABI_33120</name>
</gene>